<evidence type="ECO:0000256" key="1">
    <source>
        <dbReference type="PROSITE-ProRule" id="PRU00042"/>
    </source>
</evidence>
<feature type="compositionally biased region" description="Polar residues" evidence="2">
    <location>
        <begin position="749"/>
        <end position="766"/>
    </location>
</feature>
<reference evidence="4 5" key="1">
    <citation type="journal article" date="2024" name="Commun. Biol.">
        <title>Comparative genomic analysis of thermophilic fungi reveals convergent evolutionary adaptations and gene losses.</title>
        <authorList>
            <person name="Steindorff A.S."/>
            <person name="Aguilar-Pontes M.V."/>
            <person name="Robinson A.J."/>
            <person name="Andreopoulos B."/>
            <person name="LaButti K."/>
            <person name="Kuo A."/>
            <person name="Mondo S."/>
            <person name="Riley R."/>
            <person name="Otillar R."/>
            <person name="Haridas S."/>
            <person name="Lipzen A."/>
            <person name="Grimwood J."/>
            <person name="Schmutz J."/>
            <person name="Clum A."/>
            <person name="Reid I.D."/>
            <person name="Moisan M.C."/>
            <person name="Butler G."/>
            <person name="Nguyen T.T.M."/>
            <person name="Dewar K."/>
            <person name="Conant G."/>
            <person name="Drula E."/>
            <person name="Henrissat B."/>
            <person name="Hansel C."/>
            <person name="Singer S."/>
            <person name="Hutchinson M.I."/>
            <person name="de Vries R.P."/>
            <person name="Natvig D.O."/>
            <person name="Powell A.J."/>
            <person name="Tsang A."/>
            <person name="Grigoriev I.V."/>
        </authorList>
    </citation>
    <scope>NUCLEOTIDE SEQUENCE [LARGE SCALE GENOMIC DNA]</scope>
    <source>
        <strain evidence="4 5">ATCC 22073</strain>
    </source>
</reference>
<dbReference type="RefSeq" id="XP_070865401.1">
    <property type="nucleotide sequence ID" value="XM_071012692.1"/>
</dbReference>
<dbReference type="PANTHER" id="PTHR35392">
    <property type="entry name" value="ZN(II)2CYS6 TRANSCRIPTION FACTOR (EUROFUNG)-RELATED-RELATED"/>
    <property type="match status" value="1"/>
</dbReference>
<dbReference type="PANTHER" id="PTHR35392:SF3">
    <property type="entry name" value="ZN(2)-C6 FUNGAL-TYPE DOMAIN-CONTAINING PROTEIN"/>
    <property type="match status" value="1"/>
</dbReference>
<dbReference type="GeneID" id="98127336"/>
<protein>
    <recommendedName>
        <fullName evidence="3">C2H2-type domain-containing protein</fullName>
    </recommendedName>
</protein>
<feature type="compositionally biased region" description="Polar residues" evidence="2">
    <location>
        <begin position="793"/>
        <end position="814"/>
    </location>
</feature>
<feature type="region of interest" description="Disordered" evidence="2">
    <location>
        <begin position="215"/>
        <end position="246"/>
    </location>
</feature>
<feature type="domain" description="C2H2-type" evidence="3">
    <location>
        <begin position="939"/>
        <end position="962"/>
    </location>
</feature>
<sequence>MDTSFHAAVLGGSDATVTDFFPADGVDAGPYHGDFSLGQNPAGAPALADPMDLDFDFDAALWAGDFGPAGPQAGNHPLDHSMAVDYAQPAQQMPADFLFAEDEGVLPATTAVPTTQPTTTQALSMLPPMHPAEPSPTNTVFAVARSESGSDDAKSLFDGNQNDLARARLRRQLSLLAKGWAGDEIRFKNCDQSKAVVLHSLAMELGLGYNHDVRSSEVSLSRPETAPIAKSQTPPGRLTSAQSRSSTELDTALCLPGLPSVPEYEPFQFADHRGRDPGSQTSSAASLPIHSVAAVKEQPLGRRLSRGERIHDSISKHVTTLKTSISKGGRRGPLTENGRRDMRALEAAGGACWRCKVLRRKCDPGSPCRCCLQIVPIPHPGEDAPLWPLIGCRRGPLRDAILPQLLCPADQRLSSAHRAIASSSSTAGRRGRSVGVAERWLLSAESQRLADMKAVLEGDELSITDPALRASFKSFVEAGRYRDSTSLQRGHTIGGSTYTYADLIASIAWELAENHSLLGALEIRSWETFMNMLETAGIYEAEVGQTSLVIVSMICLRHCLEALRLHSANLLTADAHEDCGGGFCQVECIRNLTAQLATYVDELSAVMFNKENMRDRRWWLSTFYSLYMQSYVRHALIIIEKQLRFHSSDDVSSDEPTATQYMHLPAVLFTAASTKYDPLFDGRLQYALTDNSVIPETSVPELHHSSARIACEVDKWPEAGIRTPYQFLRSLLQIGSLDFFESAGDASRANGSKSPMTALTSPSSTWNKVASPISPSVGFDDTLASPRPPFGRPQSNRDSWGSSKYSAQTPTRFSNLSSDSLARTMSTDMTSLYESSIFATTTAAISYQGSVADLRMETGTGTVNPTALFSSAGRNASSQSLDRVLAESCARNDALGLGLGVVQQQQQPPPAFMCSCCPRAPRHFHTSEELAQHESEKPHPCTRCKKRFKSPTEAERHLNAIHLKSDFWSCKALENPLHAYHTTSRKSHQPADTNDSSGRTSMVLDVCGFCGGEFPRRVAEGGETYQNTKELIAHVESVHRIRECDGNKKFYRADNFRQHLKNTHVALPGRWLKVLERGCRSGKSEEGVDREGVQGLPAIGVAAAQAQAQGAPASRCSGRWLGQW</sequence>
<dbReference type="SMART" id="SM00355">
    <property type="entry name" value="ZnF_C2H2"/>
    <property type="match status" value="2"/>
</dbReference>
<keyword evidence="1" id="KW-0479">Metal-binding</keyword>
<feature type="region of interest" description="Disordered" evidence="2">
    <location>
        <begin position="747"/>
        <end position="766"/>
    </location>
</feature>
<dbReference type="Pfam" id="PF24537">
    <property type="entry name" value="zf-C2H2_fungi"/>
    <property type="match status" value="1"/>
</dbReference>
<evidence type="ECO:0000259" key="3">
    <source>
        <dbReference type="PROSITE" id="PS50157"/>
    </source>
</evidence>
<name>A0ABR4D9H1_9PEZI</name>
<accession>A0ABR4D9H1</accession>
<feature type="region of interest" description="Disordered" evidence="2">
    <location>
        <begin position="268"/>
        <end position="292"/>
    </location>
</feature>
<dbReference type="Proteomes" id="UP001600064">
    <property type="component" value="Unassembled WGS sequence"/>
</dbReference>
<dbReference type="PROSITE" id="PS50157">
    <property type="entry name" value="ZINC_FINGER_C2H2_2"/>
    <property type="match status" value="1"/>
</dbReference>
<dbReference type="EMBL" id="JAZGUE010000005">
    <property type="protein sequence ID" value="KAL2266674.1"/>
    <property type="molecule type" value="Genomic_DNA"/>
</dbReference>
<gene>
    <name evidence="4" type="ORF">VTJ83DRAFT_6026</name>
</gene>
<evidence type="ECO:0000313" key="5">
    <source>
        <dbReference type="Proteomes" id="UP001600064"/>
    </source>
</evidence>
<keyword evidence="1" id="KW-0862">Zinc</keyword>
<feature type="region of interest" description="Disordered" evidence="2">
    <location>
        <begin position="777"/>
        <end position="814"/>
    </location>
</feature>
<dbReference type="InterPro" id="IPR057026">
    <property type="entry name" value="Znf-C2H2_ascomycetes"/>
</dbReference>
<dbReference type="InterPro" id="IPR013087">
    <property type="entry name" value="Znf_C2H2_type"/>
</dbReference>
<keyword evidence="1" id="KW-0863">Zinc-finger</keyword>
<proteinExistence type="predicted"/>
<feature type="compositionally biased region" description="Polar residues" evidence="2">
    <location>
        <begin position="230"/>
        <end position="246"/>
    </location>
</feature>
<dbReference type="InterPro" id="IPR052973">
    <property type="entry name" value="Fungal_sec-metab_reg_TF"/>
</dbReference>
<evidence type="ECO:0000313" key="4">
    <source>
        <dbReference type="EMBL" id="KAL2266674.1"/>
    </source>
</evidence>
<keyword evidence="5" id="KW-1185">Reference proteome</keyword>
<evidence type="ECO:0000256" key="2">
    <source>
        <dbReference type="SAM" id="MobiDB-lite"/>
    </source>
</evidence>
<organism evidence="4 5">
    <name type="scientific">Remersonia thermophila</name>
    <dbReference type="NCBI Taxonomy" id="72144"/>
    <lineage>
        <taxon>Eukaryota</taxon>
        <taxon>Fungi</taxon>
        <taxon>Dikarya</taxon>
        <taxon>Ascomycota</taxon>
        <taxon>Pezizomycotina</taxon>
        <taxon>Sordariomycetes</taxon>
        <taxon>Sordariomycetidae</taxon>
        <taxon>Sordariales</taxon>
        <taxon>Sordariales incertae sedis</taxon>
        <taxon>Remersonia</taxon>
    </lineage>
</organism>
<comment type="caution">
    <text evidence="4">The sequence shown here is derived from an EMBL/GenBank/DDBJ whole genome shotgun (WGS) entry which is preliminary data.</text>
</comment>
<dbReference type="PROSITE" id="PS00028">
    <property type="entry name" value="ZINC_FINGER_C2H2_1"/>
    <property type="match status" value="1"/>
</dbReference>
<dbReference type="Gene3D" id="3.30.160.60">
    <property type="entry name" value="Classic Zinc Finger"/>
    <property type="match status" value="1"/>
</dbReference>